<evidence type="ECO:0000256" key="8">
    <source>
        <dbReference type="ARBA" id="ARBA00023136"/>
    </source>
</evidence>
<evidence type="ECO:0000256" key="9">
    <source>
        <dbReference type="ARBA" id="ARBA00025772"/>
    </source>
</evidence>
<dbReference type="InterPro" id="IPR012902">
    <property type="entry name" value="N_methyl_site"/>
</dbReference>
<comment type="caution">
    <text evidence="13">The sequence shown here is derived from an EMBL/GenBank/DDBJ whole genome shotgun (WGS) entry which is preliminary data.</text>
</comment>
<feature type="transmembrane region" description="Helical" evidence="11">
    <location>
        <begin position="21"/>
        <end position="39"/>
    </location>
</feature>
<dbReference type="SUPFAM" id="SSF54523">
    <property type="entry name" value="Pili subunits"/>
    <property type="match status" value="1"/>
</dbReference>
<name>A0A9D7E5G0_9PROT</name>
<evidence type="ECO:0000259" key="12">
    <source>
        <dbReference type="Pfam" id="PF12019"/>
    </source>
</evidence>
<evidence type="ECO:0000256" key="6">
    <source>
        <dbReference type="ARBA" id="ARBA00022692"/>
    </source>
</evidence>
<evidence type="ECO:0000256" key="11">
    <source>
        <dbReference type="SAM" id="Phobius"/>
    </source>
</evidence>
<evidence type="ECO:0000256" key="5">
    <source>
        <dbReference type="ARBA" id="ARBA00022519"/>
    </source>
</evidence>
<comment type="similarity">
    <text evidence="9">Belongs to the GSP H family.</text>
</comment>
<keyword evidence="6 11" id="KW-0812">Transmembrane</keyword>
<dbReference type="NCBIfam" id="TIGR02532">
    <property type="entry name" value="IV_pilin_GFxxxE"/>
    <property type="match status" value="1"/>
</dbReference>
<gene>
    <name evidence="13" type="ORF">IPH26_15980</name>
</gene>
<dbReference type="GO" id="GO:0015628">
    <property type="term" value="P:protein secretion by the type II secretion system"/>
    <property type="evidence" value="ECO:0007669"/>
    <property type="project" value="InterPro"/>
</dbReference>
<comment type="subcellular location">
    <subcellularLocation>
        <location evidence="1">Cell inner membrane</location>
        <topology evidence="1">Single-pass membrane protein</topology>
    </subcellularLocation>
</comment>
<keyword evidence="3" id="KW-1003">Cell membrane</keyword>
<evidence type="ECO:0000256" key="3">
    <source>
        <dbReference type="ARBA" id="ARBA00022475"/>
    </source>
</evidence>
<dbReference type="InterPro" id="IPR045584">
    <property type="entry name" value="Pilin-like"/>
</dbReference>
<dbReference type="Pfam" id="PF07963">
    <property type="entry name" value="N_methyl"/>
    <property type="match status" value="1"/>
</dbReference>
<dbReference type="Gene3D" id="3.55.40.10">
    <property type="entry name" value="minor pseudopilin epsh domain"/>
    <property type="match status" value="1"/>
</dbReference>
<evidence type="ECO:0000313" key="14">
    <source>
        <dbReference type="Proteomes" id="UP000807785"/>
    </source>
</evidence>
<dbReference type="InterPro" id="IPR022346">
    <property type="entry name" value="T2SS_GspH"/>
</dbReference>
<evidence type="ECO:0000256" key="7">
    <source>
        <dbReference type="ARBA" id="ARBA00022989"/>
    </source>
</evidence>
<evidence type="ECO:0000256" key="2">
    <source>
        <dbReference type="ARBA" id="ARBA00021549"/>
    </source>
</evidence>
<dbReference type="EMBL" id="JADJEV010000004">
    <property type="protein sequence ID" value="MBK6974374.1"/>
    <property type="molecule type" value="Genomic_DNA"/>
</dbReference>
<keyword evidence="5" id="KW-0997">Cell inner membrane</keyword>
<dbReference type="GO" id="GO:0005886">
    <property type="term" value="C:plasma membrane"/>
    <property type="evidence" value="ECO:0007669"/>
    <property type="project" value="UniProtKB-SubCell"/>
</dbReference>
<organism evidence="13 14">
    <name type="scientific">Candidatus Methylophosphatis roskildensis</name>
    <dbReference type="NCBI Taxonomy" id="2899263"/>
    <lineage>
        <taxon>Bacteria</taxon>
        <taxon>Pseudomonadati</taxon>
        <taxon>Pseudomonadota</taxon>
        <taxon>Betaproteobacteria</taxon>
        <taxon>Nitrosomonadales</taxon>
        <taxon>Sterolibacteriaceae</taxon>
        <taxon>Candidatus Methylophosphatis</taxon>
    </lineage>
</organism>
<evidence type="ECO:0000256" key="1">
    <source>
        <dbReference type="ARBA" id="ARBA00004377"/>
    </source>
</evidence>
<protein>
    <recommendedName>
        <fullName evidence="2">Type II secretion system protein H</fullName>
    </recommendedName>
    <alternativeName>
        <fullName evidence="10">General secretion pathway protein H</fullName>
    </alternativeName>
</protein>
<keyword evidence="7 11" id="KW-1133">Transmembrane helix</keyword>
<feature type="domain" description="General secretion pathway GspH" evidence="12">
    <location>
        <begin position="55"/>
        <end position="175"/>
    </location>
</feature>
<evidence type="ECO:0000256" key="10">
    <source>
        <dbReference type="ARBA" id="ARBA00030775"/>
    </source>
</evidence>
<dbReference type="Pfam" id="PF12019">
    <property type="entry name" value="GspH"/>
    <property type="match status" value="1"/>
</dbReference>
<dbReference type="AlphaFoldDB" id="A0A9D7E5G0"/>
<dbReference type="Proteomes" id="UP000807785">
    <property type="component" value="Unassembled WGS sequence"/>
</dbReference>
<evidence type="ECO:0000313" key="13">
    <source>
        <dbReference type="EMBL" id="MBK6974374.1"/>
    </source>
</evidence>
<reference evidence="13" key="1">
    <citation type="submission" date="2020-10" db="EMBL/GenBank/DDBJ databases">
        <title>Connecting structure to function with the recovery of over 1000 high-quality activated sludge metagenome-assembled genomes encoding full-length rRNA genes using long-read sequencing.</title>
        <authorList>
            <person name="Singleton C.M."/>
            <person name="Petriglieri F."/>
            <person name="Kristensen J.M."/>
            <person name="Kirkegaard R.H."/>
            <person name="Michaelsen T.Y."/>
            <person name="Andersen M.H."/>
            <person name="Karst S.M."/>
            <person name="Dueholm M.S."/>
            <person name="Nielsen P.H."/>
            <person name="Albertsen M."/>
        </authorList>
    </citation>
    <scope>NUCLEOTIDE SEQUENCE</scope>
    <source>
        <strain evidence="13">Bjer_18-Q3-R1-45_BAT3C.347</strain>
    </source>
</reference>
<keyword evidence="8 11" id="KW-0472">Membrane</keyword>
<accession>A0A9D7E5G0</accession>
<sequence length="185" mass="19307">MTAVLRSQRIAKRVATRGFTLIELLVTIAVLAIILSLAAPNFRDFIINSRLTSQINELVGDISLARSEAASRGVRVTLCASADLNTCANSGDAWQTGRIVFVDTNANGTREATEQILKKTESLGGTTTLIAAGFPSTSHLSFRPYGGLLPATGGSFLLCDPALGTGRSVVVSATGRPAASKVTCP</sequence>
<dbReference type="PROSITE" id="PS00409">
    <property type="entry name" value="PROKAR_NTER_METHYL"/>
    <property type="match status" value="1"/>
</dbReference>
<keyword evidence="4" id="KW-0488">Methylation</keyword>
<proteinExistence type="inferred from homology"/>
<evidence type="ECO:0000256" key="4">
    <source>
        <dbReference type="ARBA" id="ARBA00022481"/>
    </source>
</evidence>
<dbReference type="GO" id="GO:0015627">
    <property type="term" value="C:type II protein secretion system complex"/>
    <property type="evidence" value="ECO:0007669"/>
    <property type="project" value="InterPro"/>
</dbReference>